<dbReference type="OrthoDB" id="5577072at2759"/>
<accession>A0A2C5X6D9</accession>
<keyword evidence="4" id="KW-0508">mRNA splicing</keyword>
<feature type="region of interest" description="Disordered" evidence="5">
    <location>
        <begin position="227"/>
        <end position="381"/>
    </location>
</feature>
<reference evidence="7 8" key="2">
    <citation type="journal article" date="2013" name="IMA Fungus">
        <title>IMA Genome-F 1: Ceratocystis fimbriata: Draft nuclear genome sequence for the plant pathogen, Ceratocystis fimbriata.</title>
        <authorList>
            <person name="Wilken P.M."/>
            <person name="Steenkamp E.T."/>
            <person name="Wingfield M.J."/>
            <person name="de Beer Z.W."/>
            <person name="Wingfield B.D."/>
        </authorList>
    </citation>
    <scope>NUCLEOTIDE SEQUENCE [LARGE SCALE GENOMIC DNA]</scope>
    <source>
        <strain evidence="7 8">CBS 114723</strain>
    </source>
</reference>
<organism evidence="7 8">
    <name type="scientific">Ceratocystis fimbriata CBS 114723</name>
    <dbReference type="NCBI Taxonomy" id="1035309"/>
    <lineage>
        <taxon>Eukaryota</taxon>
        <taxon>Fungi</taxon>
        <taxon>Dikarya</taxon>
        <taxon>Ascomycota</taxon>
        <taxon>Pezizomycotina</taxon>
        <taxon>Sordariomycetes</taxon>
        <taxon>Hypocreomycetidae</taxon>
        <taxon>Microascales</taxon>
        <taxon>Ceratocystidaceae</taxon>
        <taxon>Ceratocystis</taxon>
    </lineage>
</organism>
<dbReference type="AlphaFoldDB" id="A0A2C5X6D9"/>
<feature type="region of interest" description="Disordered" evidence="5">
    <location>
        <begin position="137"/>
        <end position="177"/>
    </location>
</feature>
<evidence type="ECO:0000256" key="3">
    <source>
        <dbReference type="ARBA" id="ARBA00023242"/>
    </source>
</evidence>
<evidence type="ECO:0000256" key="5">
    <source>
        <dbReference type="SAM" id="MobiDB-lite"/>
    </source>
</evidence>
<comment type="caution">
    <text evidence="7">The sequence shown here is derived from an EMBL/GenBank/DDBJ whole genome shotgun (WGS) entry which is preliminary data.</text>
</comment>
<evidence type="ECO:0000256" key="4">
    <source>
        <dbReference type="RuleBase" id="RU369096"/>
    </source>
</evidence>
<keyword evidence="4" id="KW-0747">Spliceosome</keyword>
<proteinExistence type="inferred from homology"/>
<feature type="compositionally biased region" description="Polar residues" evidence="5">
    <location>
        <begin position="19"/>
        <end position="31"/>
    </location>
</feature>
<keyword evidence="3 4" id="KW-0539">Nucleus</keyword>
<evidence type="ECO:0000313" key="7">
    <source>
        <dbReference type="EMBL" id="PHH53483.1"/>
    </source>
</evidence>
<evidence type="ECO:0000256" key="2">
    <source>
        <dbReference type="ARBA" id="ARBA00008576"/>
    </source>
</evidence>
<keyword evidence="4" id="KW-0507">mRNA processing</keyword>
<feature type="region of interest" description="Disordered" evidence="5">
    <location>
        <begin position="1"/>
        <end position="97"/>
    </location>
</feature>
<comment type="similarity">
    <text evidence="2 4">Belongs to the SPP2 family.</text>
</comment>
<dbReference type="InterPro" id="IPR026822">
    <property type="entry name" value="Spp2/MOS2_G-patch"/>
</dbReference>
<dbReference type="PANTHER" id="PTHR15818:SF2">
    <property type="entry name" value="G-PATCH DOMAIN AND KOW MOTIFS-CONTAINING PROTEIN"/>
    <property type="match status" value="1"/>
</dbReference>
<dbReference type="PANTHER" id="PTHR15818">
    <property type="entry name" value="G PATCH AND KOW-CONTAINING"/>
    <property type="match status" value="1"/>
</dbReference>
<evidence type="ECO:0000256" key="1">
    <source>
        <dbReference type="ARBA" id="ARBA00004123"/>
    </source>
</evidence>
<keyword evidence="8" id="KW-1185">Reference proteome</keyword>
<dbReference type="STRING" id="1035309.A0A2C5X6D9"/>
<dbReference type="GO" id="GO:0005681">
    <property type="term" value="C:spliceosomal complex"/>
    <property type="evidence" value="ECO:0007669"/>
    <property type="project" value="UniProtKB-UniRule"/>
</dbReference>
<dbReference type="EMBL" id="APWK03000043">
    <property type="protein sequence ID" value="PHH53483.1"/>
    <property type="molecule type" value="Genomic_DNA"/>
</dbReference>
<gene>
    <name evidence="7" type="primary">SPP2</name>
    <name evidence="7" type="ORF">CFIMG_008189RA00001</name>
</gene>
<dbReference type="GO" id="GO:0000398">
    <property type="term" value="P:mRNA splicing, via spliceosome"/>
    <property type="evidence" value="ECO:0007669"/>
    <property type="project" value="UniProtKB-UniRule"/>
</dbReference>
<name>A0A2C5X6D9_9PEZI</name>
<protein>
    <recommendedName>
        <fullName evidence="4">Pre-mRNA-splicing factor</fullName>
    </recommendedName>
</protein>
<feature type="compositionally biased region" description="Basic and acidic residues" evidence="5">
    <location>
        <begin position="138"/>
        <end position="149"/>
    </location>
</feature>
<evidence type="ECO:0000313" key="8">
    <source>
        <dbReference type="Proteomes" id="UP000222788"/>
    </source>
</evidence>
<comment type="subcellular location">
    <subcellularLocation>
        <location evidence="1 4">Nucleus</location>
    </subcellularLocation>
</comment>
<feature type="domain" description="Spp2/MOS2 G-patch" evidence="6">
    <location>
        <begin position="204"/>
        <end position="255"/>
    </location>
</feature>
<feature type="region of interest" description="Disordered" evidence="5">
    <location>
        <begin position="194"/>
        <end position="213"/>
    </location>
</feature>
<dbReference type="Pfam" id="PF12656">
    <property type="entry name" value="G-patch_2"/>
    <property type="match status" value="1"/>
</dbReference>
<reference evidence="7 8" key="1">
    <citation type="journal article" date="2013" name="Fungal Biol.">
        <title>Analysis of microsatellite markers in the genome of the plant pathogen Ceratocystis fimbriata.</title>
        <authorList>
            <person name="Simpson M.C."/>
            <person name="Wilken P.M."/>
            <person name="Coetzee M.P."/>
            <person name="Wingfield M.J."/>
            <person name="Wingfield B.D."/>
        </authorList>
    </citation>
    <scope>NUCLEOTIDE SEQUENCE [LARGE SCALE GENOMIC DNA]</scope>
    <source>
        <strain evidence="7 8">CBS 114723</strain>
    </source>
</reference>
<dbReference type="Proteomes" id="UP000222788">
    <property type="component" value="Unassembled WGS sequence"/>
</dbReference>
<feature type="compositionally biased region" description="Basic and acidic residues" evidence="5">
    <location>
        <begin position="315"/>
        <end position="381"/>
    </location>
</feature>
<sequence>MADTNNFKAPRIAIKLGNKATQNPASNISPTNPAPVLGKRPRRVGLGGSDSDNSDDEEQCRHEAITGFDINGAEDKPDTSSNKNGHAPLIITPQPTRDWRAEINARRSVNRPNIATNVNKETDLPDSEKKITWGLNLLEKKPDTEESTIKDPTLPSDHKDEAPKSIEDQALDRLLGKTEKEEVKRVIKISEAEALKRDINSAADTPNLKDYDDMPVEEFGAALLRGMGWNGEDTRPKPKTVARRPNLLGLGAKELNEEENLGGWNHGNRKRPRLAEYNERASRHDKNVLRNSYKEERQREKERESGYSKHHHHNREREKDRQREADRDRYFRDGESRPGHDRNRNRERDEGHSQNKYRDRDSKHNRDGNGGKDRGSRSSRR</sequence>
<evidence type="ECO:0000259" key="6">
    <source>
        <dbReference type="Pfam" id="PF12656"/>
    </source>
</evidence>
<dbReference type="InterPro" id="IPR045166">
    <property type="entry name" value="Spp2-like"/>
</dbReference>
<feature type="compositionally biased region" description="Basic and acidic residues" evidence="5">
    <location>
        <begin position="156"/>
        <end position="177"/>
    </location>
</feature>
<comment type="function">
    <text evidence="4">Involved in spliceosome maturation and the first step of pre-mRNA splicing.</text>
</comment>
<feature type="compositionally biased region" description="Basic and acidic residues" evidence="5">
    <location>
        <begin position="273"/>
        <end position="307"/>
    </location>
</feature>